<evidence type="ECO:0000256" key="1">
    <source>
        <dbReference type="ARBA" id="ARBA00004141"/>
    </source>
</evidence>
<reference evidence="7 8" key="1">
    <citation type="submission" date="2016-04" db="EMBL/GenBank/DDBJ databases">
        <title>Complete Genome Sequence of Chryseobacterium sp. IHBB 10212.</title>
        <authorList>
            <person name="Pal M."/>
            <person name="Swarnkar M.K."/>
            <person name="Kaushal K."/>
            <person name="Chhibber S."/>
            <person name="Singh A.K."/>
            <person name="Gulati A."/>
        </authorList>
    </citation>
    <scope>NUCLEOTIDE SEQUENCE [LARGE SCALE GENOMIC DNA]</scope>
    <source>
        <strain evidence="7 8">IHBB 10212</strain>
    </source>
</reference>
<keyword evidence="3 5" id="KW-1133">Transmembrane helix</keyword>
<sequence>MKKFPQILPVIFAYCFALLFIYASISKILDFANFQVQLAQSPLLSAYAGFISYAVIVAELVIAVLLFIKSTRLAGLYLSLGIMVSFTVYIYLILNYSDFIPCSCGGILEKLGWTEHLIFNIVCVLTALAWICILERRDEKKIYKTIISTASISIVSAGVIIGLFLSSENIIKKENNFTRRFLLHPVIEDKTLGLDNKNYYFAGRDDHSIYLGSKILPQTMINVDTQLVHIEKMKVTPDNFNHTYRNIRVQVKAPYYYFYDGTVPVIFRGKIGDTSARTISFGDAYFSQIVVQDSLRFALRTQSRDNMQFVLASLNLANRQKVELYPSVLEKQIDGVFDVDGRLISSNTQHVIYAYTYRNQFIVMNDSLQVQKRLNTIDTTTTAKIKITALSNGKHKMEAPPLKVNKLSAANRNLLFNQSDLMGKHESKAAWKKAKVVDVYRTDKQEYIGSFYIYNREDQKITDLMATDKYLYVLRGNELIRYQFTKLIIDEYEKTGKAENLKQSRH</sequence>
<feature type="transmembrane region" description="Helical" evidence="5">
    <location>
        <begin position="7"/>
        <end position="25"/>
    </location>
</feature>
<proteinExistence type="predicted"/>
<dbReference type="EMBL" id="CP015199">
    <property type="protein sequence ID" value="ANF50317.1"/>
    <property type="molecule type" value="Genomic_DNA"/>
</dbReference>
<dbReference type="GO" id="GO:0016020">
    <property type="term" value="C:membrane"/>
    <property type="evidence" value="ECO:0007669"/>
    <property type="project" value="UniProtKB-SubCell"/>
</dbReference>
<evidence type="ECO:0000313" key="8">
    <source>
        <dbReference type="Proteomes" id="UP000077824"/>
    </source>
</evidence>
<feature type="domain" description="Methylamine utilisation protein MauE" evidence="6">
    <location>
        <begin position="7"/>
        <end position="131"/>
    </location>
</feature>
<organism evidence="7 8">
    <name type="scientific">Chryseobacterium glaciei</name>
    <dbReference type="NCBI Taxonomy" id="1685010"/>
    <lineage>
        <taxon>Bacteria</taxon>
        <taxon>Pseudomonadati</taxon>
        <taxon>Bacteroidota</taxon>
        <taxon>Flavobacteriia</taxon>
        <taxon>Flavobacteriales</taxon>
        <taxon>Weeksellaceae</taxon>
        <taxon>Chryseobacterium group</taxon>
        <taxon>Chryseobacterium</taxon>
    </lineage>
</organism>
<keyword evidence="8" id="KW-1185">Reference proteome</keyword>
<dbReference type="InterPro" id="IPR009908">
    <property type="entry name" value="Methylamine_util_MauE"/>
</dbReference>
<keyword evidence="4 5" id="KW-0472">Membrane</keyword>
<dbReference type="Pfam" id="PF07291">
    <property type="entry name" value="MauE"/>
    <property type="match status" value="1"/>
</dbReference>
<name>A0A172XTH0_9FLAO</name>
<keyword evidence="2 5" id="KW-0812">Transmembrane</keyword>
<dbReference type="KEGG" id="chh:A0O34_07220"/>
<evidence type="ECO:0000259" key="6">
    <source>
        <dbReference type="Pfam" id="PF07291"/>
    </source>
</evidence>
<dbReference type="RefSeq" id="WP_066753102.1">
    <property type="nucleotide sequence ID" value="NZ_CP015199.1"/>
</dbReference>
<feature type="transmembrane region" description="Helical" evidence="5">
    <location>
        <begin position="75"/>
        <end position="97"/>
    </location>
</feature>
<gene>
    <name evidence="7" type="ORF">A0O34_07220</name>
</gene>
<feature type="transmembrane region" description="Helical" evidence="5">
    <location>
        <begin position="45"/>
        <end position="68"/>
    </location>
</feature>
<evidence type="ECO:0000313" key="7">
    <source>
        <dbReference type="EMBL" id="ANF50317.1"/>
    </source>
</evidence>
<accession>A0A172XTH0</accession>
<evidence type="ECO:0000256" key="4">
    <source>
        <dbReference type="ARBA" id="ARBA00023136"/>
    </source>
</evidence>
<feature type="transmembrane region" description="Helical" evidence="5">
    <location>
        <begin position="117"/>
        <end position="134"/>
    </location>
</feature>
<evidence type="ECO:0000256" key="3">
    <source>
        <dbReference type="ARBA" id="ARBA00022989"/>
    </source>
</evidence>
<evidence type="ECO:0000256" key="2">
    <source>
        <dbReference type="ARBA" id="ARBA00022692"/>
    </source>
</evidence>
<protein>
    <submittedName>
        <fullName evidence="7">Tellurium resistance protein TerC</fullName>
    </submittedName>
</protein>
<dbReference type="STRING" id="1685010.A0O34_07220"/>
<evidence type="ECO:0000256" key="5">
    <source>
        <dbReference type="SAM" id="Phobius"/>
    </source>
</evidence>
<dbReference type="AlphaFoldDB" id="A0A172XTH0"/>
<feature type="transmembrane region" description="Helical" evidence="5">
    <location>
        <begin position="146"/>
        <end position="165"/>
    </location>
</feature>
<dbReference type="OrthoDB" id="673785at2"/>
<dbReference type="GO" id="GO:0030416">
    <property type="term" value="P:methylamine metabolic process"/>
    <property type="evidence" value="ECO:0007669"/>
    <property type="project" value="InterPro"/>
</dbReference>
<comment type="subcellular location">
    <subcellularLocation>
        <location evidence="1">Membrane</location>
        <topology evidence="1">Multi-pass membrane protein</topology>
    </subcellularLocation>
</comment>
<dbReference type="Proteomes" id="UP000077824">
    <property type="component" value="Chromosome"/>
</dbReference>